<reference evidence="10" key="1">
    <citation type="submission" date="2016-10" db="EMBL/GenBank/DDBJ databases">
        <authorList>
            <person name="Varghese N."/>
            <person name="Submissions S."/>
        </authorList>
    </citation>
    <scope>NUCLEOTIDE SEQUENCE [LARGE SCALE GENOMIC DNA]</scope>
    <source>
        <strain evidence="10">DSM 43163</strain>
    </source>
</reference>
<keyword evidence="5" id="KW-0132">Cell division</keyword>
<accession>A0A1H6DQU1</accession>
<evidence type="ECO:0000256" key="1">
    <source>
        <dbReference type="ARBA" id="ARBA00004496"/>
    </source>
</evidence>
<dbReference type="InterPro" id="IPR019933">
    <property type="entry name" value="DivIVA_domain"/>
</dbReference>
<evidence type="ECO:0000256" key="8">
    <source>
        <dbReference type="ARBA" id="ARBA00031737"/>
    </source>
</evidence>
<dbReference type="Gene3D" id="6.10.250.660">
    <property type="match status" value="3"/>
</dbReference>
<dbReference type="PANTHER" id="PTHR35794:SF2">
    <property type="entry name" value="CELL DIVISION PROTEIN DIVIVA"/>
    <property type="match status" value="1"/>
</dbReference>
<keyword evidence="4" id="KW-0963">Cytoplasm</keyword>
<comment type="subcellular location">
    <subcellularLocation>
        <location evidence="1">Cytoplasm</location>
    </subcellularLocation>
</comment>
<evidence type="ECO:0000313" key="9">
    <source>
        <dbReference type="EMBL" id="SEG86955.1"/>
    </source>
</evidence>
<keyword evidence="6" id="KW-0175">Coiled coil</keyword>
<evidence type="ECO:0000256" key="2">
    <source>
        <dbReference type="ARBA" id="ARBA00009008"/>
    </source>
</evidence>
<evidence type="ECO:0000313" key="10">
    <source>
        <dbReference type="Proteomes" id="UP000236723"/>
    </source>
</evidence>
<keyword evidence="10" id="KW-1185">Reference proteome</keyword>
<protein>
    <recommendedName>
        <fullName evidence="3">Cell wall synthesis protein Wag31</fullName>
    </recommendedName>
    <alternativeName>
        <fullName evidence="8">Antigen 84</fullName>
    </alternativeName>
</protein>
<evidence type="ECO:0000256" key="6">
    <source>
        <dbReference type="ARBA" id="ARBA00023054"/>
    </source>
</evidence>
<evidence type="ECO:0000256" key="7">
    <source>
        <dbReference type="ARBA" id="ARBA00023306"/>
    </source>
</evidence>
<proteinExistence type="inferred from homology"/>
<dbReference type="Proteomes" id="UP000236723">
    <property type="component" value="Unassembled WGS sequence"/>
</dbReference>
<dbReference type="PANTHER" id="PTHR35794">
    <property type="entry name" value="CELL DIVISION PROTEIN DIVIVA"/>
    <property type="match status" value="1"/>
</dbReference>
<dbReference type="OrthoDB" id="5198800at2"/>
<dbReference type="GO" id="GO:0051301">
    <property type="term" value="P:cell division"/>
    <property type="evidence" value="ECO:0007669"/>
    <property type="project" value="UniProtKB-KW"/>
</dbReference>
<keyword evidence="7" id="KW-0131">Cell cycle</keyword>
<dbReference type="EMBL" id="FNVO01000020">
    <property type="protein sequence ID" value="SEG86955.1"/>
    <property type="molecule type" value="Genomic_DNA"/>
</dbReference>
<dbReference type="GO" id="GO:0005737">
    <property type="term" value="C:cytoplasm"/>
    <property type="evidence" value="ECO:0007669"/>
    <property type="project" value="UniProtKB-SubCell"/>
</dbReference>
<organism evidence="9 10">
    <name type="scientific">Thermomonospora echinospora</name>
    <dbReference type="NCBI Taxonomy" id="1992"/>
    <lineage>
        <taxon>Bacteria</taxon>
        <taxon>Bacillati</taxon>
        <taxon>Actinomycetota</taxon>
        <taxon>Actinomycetes</taxon>
        <taxon>Streptosporangiales</taxon>
        <taxon>Thermomonosporaceae</taxon>
        <taxon>Thermomonospora</taxon>
    </lineage>
</organism>
<evidence type="ECO:0000256" key="3">
    <source>
        <dbReference type="ARBA" id="ARBA00018787"/>
    </source>
</evidence>
<sequence length="169" mass="18846">MARFPVVLRGYDCAQVDALTARIEDALQRGAGFLTAEDVLRSRFAVVLRGYDQQAVDEYLYECIRRLREGARPVRPQRRPRVPAGRLIDWIHGIEFSGAGMRTGYDARDVDAFLDRVVAGLRGAGPPVTAGDVRASSFRTVRFGPGYDEREVDRFLTELADALESAVTR</sequence>
<comment type="similarity">
    <text evidence="2">Belongs to the DivIVA family.</text>
</comment>
<evidence type="ECO:0000256" key="4">
    <source>
        <dbReference type="ARBA" id="ARBA00022490"/>
    </source>
</evidence>
<gene>
    <name evidence="9" type="ORF">SAMN04489712_12040</name>
</gene>
<dbReference type="AlphaFoldDB" id="A0A1H6DQU1"/>
<dbReference type="RefSeq" id="WP_103943047.1">
    <property type="nucleotide sequence ID" value="NZ_FNVO01000020.1"/>
</dbReference>
<evidence type="ECO:0000256" key="5">
    <source>
        <dbReference type="ARBA" id="ARBA00022618"/>
    </source>
</evidence>
<name>A0A1H6DQU1_9ACTN</name>
<dbReference type="InterPro" id="IPR007793">
    <property type="entry name" value="DivIVA_fam"/>
</dbReference>
<dbReference type="NCBIfam" id="TIGR03544">
    <property type="entry name" value="DivI1A_domain"/>
    <property type="match status" value="4"/>
</dbReference>